<sequence>METVREARFYNTNGVAIVAVITEGVDWSAYIGALPDCQREEDAVEHVTKHGCKLNKEDAKYYFKGIELPYRE</sequence>
<evidence type="ECO:0000313" key="1">
    <source>
        <dbReference type="EMBL" id="HGB30994.1"/>
    </source>
</evidence>
<proteinExistence type="predicted"/>
<protein>
    <submittedName>
        <fullName evidence="1">Uncharacterized protein</fullName>
    </submittedName>
</protein>
<gene>
    <name evidence="1" type="ORF">ENV35_03860</name>
</gene>
<accession>A0A7C3WXN8</accession>
<dbReference type="AlphaFoldDB" id="A0A7C3WXN8"/>
<dbReference type="EMBL" id="DTGA01000091">
    <property type="protein sequence ID" value="HGB30994.1"/>
    <property type="molecule type" value="Genomic_DNA"/>
</dbReference>
<organism evidence="1">
    <name type="scientific">Dictyoglomus turgidum</name>
    <dbReference type="NCBI Taxonomy" id="513050"/>
    <lineage>
        <taxon>Bacteria</taxon>
        <taxon>Pseudomonadati</taxon>
        <taxon>Dictyoglomota</taxon>
        <taxon>Dictyoglomia</taxon>
        <taxon>Dictyoglomales</taxon>
        <taxon>Dictyoglomaceae</taxon>
        <taxon>Dictyoglomus</taxon>
    </lineage>
</organism>
<reference evidence="1" key="1">
    <citation type="journal article" date="2020" name="mSystems">
        <title>Genome- and Community-Level Interaction Insights into Carbon Utilization and Element Cycling Functions of Hydrothermarchaeota in Hydrothermal Sediment.</title>
        <authorList>
            <person name="Zhou Z."/>
            <person name="Liu Y."/>
            <person name="Xu W."/>
            <person name="Pan J."/>
            <person name="Luo Z.H."/>
            <person name="Li M."/>
        </authorList>
    </citation>
    <scope>NUCLEOTIDE SEQUENCE [LARGE SCALE GENOMIC DNA]</scope>
    <source>
        <strain evidence="1">SpSt-751</strain>
    </source>
</reference>
<comment type="caution">
    <text evidence="1">The sequence shown here is derived from an EMBL/GenBank/DDBJ whole genome shotgun (WGS) entry which is preliminary data.</text>
</comment>
<name>A0A7C3WXN8_9BACT</name>